<organism evidence="3 4">
    <name type="scientific">Aristolochia fimbriata</name>
    <name type="common">White veined hardy Dutchman's pipe vine</name>
    <dbReference type="NCBI Taxonomy" id="158543"/>
    <lineage>
        <taxon>Eukaryota</taxon>
        <taxon>Viridiplantae</taxon>
        <taxon>Streptophyta</taxon>
        <taxon>Embryophyta</taxon>
        <taxon>Tracheophyta</taxon>
        <taxon>Spermatophyta</taxon>
        <taxon>Magnoliopsida</taxon>
        <taxon>Magnoliidae</taxon>
        <taxon>Piperales</taxon>
        <taxon>Aristolochiaceae</taxon>
        <taxon>Aristolochia</taxon>
    </lineage>
</organism>
<feature type="region of interest" description="Disordered" evidence="1">
    <location>
        <begin position="25"/>
        <end position="49"/>
    </location>
</feature>
<feature type="transmembrane region" description="Helical" evidence="2">
    <location>
        <begin position="62"/>
        <end position="85"/>
    </location>
</feature>
<name>A0AAV7EVL0_ARIFI</name>
<accession>A0AAV7EVL0</accession>
<sequence>MVNYRCLVPSTKSFDHQLKMANSYVSDDQPTHPRQTHQLQRHKKQANPSSLLKMPPCEGSHLAAVDILILIAVLGSCGFLVFPYVKLFCLGISQFGAITVLTVKSEVVQAPMVYAFLGLSFFFAAAAVWGILFCTGKKCDNPNCRGLRKAAEFDIQLETEECIKNSTSKSDEAKGLFELGEGHHRELEAELKKMAPLNGRAVLVFRARCGCAVGKLQVWGPKKLKKIKKKLEA</sequence>
<evidence type="ECO:0000256" key="2">
    <source>
        <dbReference type="SAM" id="Phobius"/>
    </source>
</evidence>
<dbReference type="Proteomes" id="UP000825729">
    <property type="component" value="Unassembled WGS sequence"/>
</dbReference>
<evidence type="ECO:0000313" key="3">
    <source>
        <dbReference type="EMBL" id="KAG9451338.1"/>
    </source>
</evidence>
<feature type="compositionally biased region" description="Polar residues" evidence="1">
    <location>
        <begin position="25"/>
        <end position="38"/>
    </location>
</feature>
<keyword evidence="4" id="KW-1185">Reference proteome</keyword>
<evidence type="ECO:0000256" key="1">
    <source>
        <dbReference type="SAM" id="MobiDB-lite"/>
    </source>
</evidence>
<protein>
    <recommendedName>
        <fullName evidence="5">60S ribosomal protein L34</fullName>
    </recommendedName>
</protein>
<reference evidence="3 4" key="1">
    <citation type="submission" date="2021-07" db="EMBL/GenBank/DDBJ databases">
        <title>The Aristolochia fimbriata genome: insights into angiosperm evolution, floral development and chemical biosynthesis.</title>
        <authorList>
            <person name="Jiao Y."/>
        </authorList>
    </citation>
    <scope>NUCLEOTIDE SEQUENCE [LARGE SCALE GENOMIC DNA]</scope>
    <source>
        <strain evidence="3">IBCAS-2021</strain>
        <tissue evidence="3">Leaf</tissue>
    </source>
</reference>
<proteinExistence type="predicted"/>
<keyword evidence="2" id="KW-1133">Transmembrane helix</keyword>
<dbReference type="PANTHER" id="PTHR46996">
    <property type="entry name" value="OS05G0488500 PROTEIN"/>
    <property type="match status" value="1"/>
</dbReference>
<keyword evidence="2" id="KW-0812">Transmembrane</keyword>
<evidence type="ECO:0000313" key="4">
    <source>
        <dbReference type="Proteomes" id="UP000825729"/>
    </source>
</evidence>
<keyword evidence="2" id="KW-0472">Membrane</keyword>
<evidence type="ECO:0008006" key="5">
    <source>
        <dbReference type="Google" id="ProtNLM"/>
    </source>
</evidence>
<dbReference type="AlphaFoldDB" id="A0AAV7EVL0"/>
<feature type="transmembrane region" description="Helical" evidence="2">
    <location>
        <begin position="112"/>
        <end position="135"/>
    </location>
</feature>
<dbReference type="EMBL" id="JAINDJ010000004">
    <property type="protein sequence ID" value="KAG9451338.1"/>
    <property type="molecule type" value="Genomic_DNA"/>
</dbReference>
<comment type="caution">
    <text evidence="3">The sequence shown here is derived from an EMBL/GenBank/DDBJ whole genome shotgun (WGS) entry which is preliminary data.</text>
</comment>
<gene>
    <name evidence="3" type="ORF">H6P81_011303</name>
</gene>
<dbReference type="PANTHER" id="PTHR46996:SF4">
    <property type="entry name" value="RIBOSOMAL PROTEIN L34E SUPERFAMILY PROTEIN"/>
    <property type="match status" value="1"/>
</dbReference>